<dbReference type="PANTHER" id="PTHR41913">
    <property type="entry name" value="DUF1684 DOMAIN-CONTAINING PROTEIN"/>
    <property type="match status" value="1"/>
</dbReference>
<organism evidence="1 2">
    <name type="scientific">Demequina litoralis</name>
    <dbReference type="NCBI Taxonomy" id="3051660"/>
    <lineage>
        <taxon>Bacteria</taxon>
        <taxon>Bacillati</taxon>
        <taxon>Actinomycetota</taxon>
        <taxon>Actinomycetes</taxon>
        <taxon>Micrococcales</taxon>
        <taxon>Demequinaceae</taxon>
        <taxon>Demequina</taxon>
    </lineage>
</organism>
<dbReference type="Proteomes" id="UP001172728">
    <property type="component" value="Unassembled WGS sequence"/>
</dbReference>
<keyword evidence="2" id="KW-1185">Reference proteome</keyword>
<evidence type="ECO:0000313" key="2">
    <source>
        <dbReference type="Proteomes" id="UP001172728"/>
    </source>
</evidence>
<protein>
    <submittedName>
        <fullName evidence="1">DUF1684 domain-containing protein</fullName>
    </submittedName>
</protein>
<name>A0ABT8G5X9_9MICO</name>
<sequence>MTDAWAVRDWRIRVADLYAEVRAEPDPEVAHRIWVHGRAALLRGHPATPVPGRARASFTPDVAPYDPDLRFVVPVEDADPERREVPTPTDGVVPFARVGRVELPGVGGLDVWWLDSYGGGIFVPLKDASPRTYGGGRYVLDTVKGADLGGAREALVVDLNFAYQPSCAYSSEWVCPLPGPGNTLAVPVEAGERYVPVDG</sequence>
<evidence type="ECO:0000313" key="1">
    <source>
        <dbReference type="EMBL" id="MDN4474541.1"/>
    </source>
</evidence>
<dbReference type="PANTHER" id="PTHR41913:SF1">
    <property type="entry name" value="DUF1684 DOMAIN-CONTAINING PROTEIN"/>
    <property type="match status" value="1"/>
</dbReference>
<gene>
    <name evidence="1" type="ORF">QQX09_01605</name>
</gene>
<dbReference type="Pfam" id="PF07920">
    <property type="entry name" value="DUF1684"/>
    <property type="match status" value="1"/>
</dbReference>
<dbReference type="RefSeq" id="WP_301130947.1">
    <property type="nucleotide sequence ID" value="NZ_JAUHPW010000001.1"/>
</dbReference>
<dbReference type="EMBL" id="JAUHPW010000001">
    <property type="protein sequence ID" value="MDN4474541.1"/>
    <property type="molecule type" value="Genomic_DNA"/>
</dbReference>
<proteinExistence type="predicted"/>
<dbReference type="InterPro" id="IPR012467">
    <property type="entry name" value="DUF1684"/>
</dbReference>
<comment type="caution">
    <text evidence="1">The sequence shown here is derived from an EMBL/GenBank/DDBJ whole genome shotgun (WGS) entry which is preliminary data.</text>
</comment>
<reference evidence="1" key="1">
    <citation type="submission" date="2023-06" db="EMBL/GenBank/DDBJ databases">
        <title>Sysu t00192.</title>
        <authorList>
            <person name="Gao L."/>
            <person name="Fang B.-Z."/>
            <person name="Li W.-J."/>
        </authorList>
    </citation>
    <scope>NUCLEOTIDE SEQUENCE</scope>
    <source>
        <strain evidence="1">SYSU T00192</strain>
    </source>
</reference>
<accession>A0ABT8G5X9</accession>